<gene>
    <name evidence="1" type="ORF">B0T26DRAFT_422170</name>
</gene>
<dbReference type="EMBL" id="JAUIRO010000006">
    <property type="protein sequence ID" value="KAK0709753.1"/>
    <property type="molecule type" value="Genomic_DNA"/>
</dbReference>
<reference evidence="1" key="1">
    <citation type="submission" date="2023-06" db="EMBL/GenBank/DDBJ databases">
        <title>Genome-scale phylogeny and comparative genomics of the fungal order Sordariales.</title>
        <authorList>
            <consortium name="Lawrence Berkeley National Laboratory"/>
            <person name="Hensen N."/>
            <person name="Bonometti L."/>
            <person name="Westerberg I."/>
            <person name="Brannstrom I.O."/>
            <person name="Guillou S."/>
            <person name="Cros-Aarteil S."/>
            <person name="Calhoun S."/>
            <person name="Haridas S."/>
            <person name="Kuo A."/>
            <person name="Mondo S."/>
            <person name="Pangilinan J."/>
            <person name="Riley R."/>
            <person name="LaButti K."/>
            <person name="Andreopoulos B."/>
            <person name="Lipzen A."/>
            <person name="Chen C."/>
            <person name="Yanf M."/>
            <person name="Daum C."/>
            <person name="Ng V."/>
            <person name="Clum A."/>
            <person name="Steindorff A."/>
            <person name="Ohm R."/>
            <person name="Martin F."/>
            <person name="Silar P."/>
            <person name="Natvig D."/>
            <person name="Lalanne C."/>
            <person name="Gautier V."/>
            <person name="Ament-velasquez S.L."/>
            <person name="Kruys A."/>
            <person name="Hutchinson M.I."/>
            <person name="Powell A.J."/>
            <person name="Barry K."/>
            <person name="Miller A.N."/>
            <person name="Grigoriev I.V."/>
            <person name="Debuchy R."/>
            <person name="Gladieux P."/>
            <person name="Thoren M.H."/>
            <person name="Johannesson H."/>
        </authorList>
    </citation>
    <scope>NUCLEOTIDE SEQUENCE</scope>
    <source>
        <strain evidence="1">SMH2392-1A</strain>
    </source>
</reference>
<accession>A0AA40A5Y3</accession>
<name>A0AA40A5Y3_9PEZI</name>
<comment type="caution">
    <text evidence="1">The sequence shown here is derived from an EMBL/GenBank/DDBJ whole genome shotgun (WGS) entry which is preliminary data.</text>
</comment>
<protein>
    <submittedName>
        <fullName evidence="1">Uncharacterized protein</fullName>
    </submittedName>
</protein>
<organism evidence="1 2">
    <name type="scientific">Lasiosphaeria miniovina</name>
    <dbReference type="NCBI Taxonomy" id="1954250"/>
    <lineage>
        <taxon>Eukaryota</taxon>
        <taxon>Fungi</taxon>
        <taxon>Dikarya</taxon>
        <taxon>Ascomycota</taxon>
        <taxon>Pezizomycotina</taxon>
        <taxon>Sordariomycetes</taxon>
        <taxon>Sordariomycetidae</taxon>
        <taxon>Sordariales</taxon>
        <taxon>Lasiosphaeriaceae</taxon>
        <taxon>Lasiosphaeria</taxon>
    </lineage>
</organism>
<keyword evidence="2" id="KW-1185">Reference proteome</keyword>
<dbReference type="Proteomes" id="UP001172101">
    <property type="component" value="Unassembled WGS sequence"/>
</dbReference>
<dbReference type="GeneID" id="85318184"/>
<evidence type="ECO:0000313" key="2">
    <source>
        <dbReference type="Proteomes" id="UP001172101"/>
    </source>
</evidence>
<sequence length="59" mass="6889">MTRARSQWASRPGLVCRNWNAAMGWLIKPRTELFHVIIVRKLQFDRDGKGGRLPRVDVQ</sequence>
<dbReference type="RefSeq" id="XP_060293057.1">
    <property type="nucleotide sequence ID" value="XM_060434914.1"/>
</dbReference>
<evidence type="ECO:0000313" key="1">
    <source>
        <dbReference type="EMBL" id="KAK0709753.1"/>
    </source>
</evidence>
<proteinExistence type="predicted"/>
<dbReference type="AlphaFoldDB" id="A0AA40A5Y3"/>